<reference evidence="2" key="1">
    <citation type="journal article" date="2014" name="Front. Microbiol.">
        <title>High frequency of phylogenetically diverse reductive dehalogenase-homologous genes in deep subseafloor sedimentary metagenomes.</title>
        <authorList>
            <person name="Kawai M."/>
            <person name="Futagami T."/>
            <person name="Toyoda A."/>
            <person name="Takaki Y."/>
            <person name="Nishi S."/>
            <person name="Hori S."/>
            <person name="Arai W."/>
            <person name="Tsubouchi T."/>
            <person name="Morono Y."/>
            <person name="Uchiyama I."/>
            <person name="Ito T."/>
            <person name="Fujiyama A."/>
            <person name="Inagaki F."/>
            <person name="Takami H."/>
        </authorList>
    </citation>
    <scope>NUCLEOTIDE SEQUENCE</scope>
    <source>
        <strain evidence="2">Expedition CK06-06</strain>
    </source>
</reference>
<name>X0X9N3_9ZZZZ</name>
<dbReference type="GO" id="GO:0009190">
    <property type="term" value="P:cyclic nucleotide biosynthetic process"/>
    <property type="evidence" value="ECO:0007669"/>
    <property type="project" value="InterPro"/>
</dbReference>
<proteinExistence type="predicted"/>
<dbReference type="Gene3D" id="3.30.70.1230">
    <property type="entry name" value="Nucleotide cyclase"/>
    <property type="match status" value="1"/>
</dbReference>
<dbReference type="PROSITE" id="PS50125">
    <property type="entry name" value="GUANYLATE_CYCLASE_2"/>
    <property type="match status" value="1"/>
</dbReference>
<evidence type="ECO:0000313" key="2">
    <source>
        <dbReference type="EMBL" id="GAG21656.1"/>
    </source>
</evidence>
<feature type="non-terminal residue" evidence="2">
    <location>
        <position position="172"/>
    </location>
</feature>
<dbReference type="InterPro" id="IPR001054">
    <property type="entry name" value="A/G_cyclase"/>
</dbReference>
<organism evidence="2">
    <name type="scientific">marine sediment metagenome</name>
    <dbReference type="NCBI Taxonomy" id="412755"/>
    <lineage>
        <taxon>unclassified sequences</taxon>
        <taxon>metagenomes</taxon>
        <taxon>ecological metagenomes</taxon>
    </lineage>
</organism>
<dbReference type="InterPro" id="IPR050697">
    <property type="entry name" value="Adenylyl/Guanylyl_Cyclase_3/4"/>
</dbReference>
<dbReference type="Pfam" id="PF00211">
    <property type="entry name" value="Guanylate_cyc"/>
    <property type="match status" value="1"/>
</dbReference>
<comment type="caution">
    <text evidence="2">The sequence shown here is derived from an EMBL/GenBank/DDBJ whole genome shotgun (WGS) entry which is preliminary data.</text>
</comment>
<protein>
    <recommendedName>
        <fullName evidence="1">Guanylate cyclase domain-containing protein</fullName>
    </recommendedName>
</protein>
<dbReference type="InterPro" id="IPR029787">
    <property type="entry name" value="Nucleotide_cyclase"/>
</dbReference>
<accession>X0X9N3</accession>
<dbReference type="CDD" id="cd07302">
    <property type="entry name" value="CHD"/>
    <property type="match status" value="1"/>
</dbReference>
<evidence type="ECO:0000259" key="1">
    <source>
        <dbReference type="PROSITE" id="PS50125"/>
    </source>
</evidence>
<dbReference type="GO" id="GO:0035556">
    <property type="term" value="P:intracellular signal transduction"/>
    <property type="evidence" value="ECO:0007669"/>
    <property type="project" value="InterPro"/>
</dbReference>
<feature type="domain" description="Guanylate cyclase" evidence="1">
    <location>
        <begin position="12"/>
        <end position="129"/>
    </location>
</feature>
<dbReference type="PANTHER" id="PTHR43081:SF1">
    <property type="entry name" value="ADENYLATE CYCLASE, TERMINAL-DIFFERENTIATION SPECIFIC"/>
    <property type="match status" value="1"/>
</dbReference>
<dbReference type="EMBL" id="BARS01031750">
    <property type="protein sequence ID" value="GAG21656.1"/>
    <property type="molecule type" value="Genomic_DNA"/>
</dbReference>
<dbReference type="SUPFAM" id="SSF55073">
    <property type="entry name" value="Nucleotide cyclase"/>
    <property type="match status" value="1"/>
</dbReference>
<dbReference type="AlphaFoldDB" id="X0X9N3"/>
<dbReference type="PANTHER" id="PTHR43081">
    <property type="entry name" value="ADENYLATE CYCLASE, TERMINAL-DIFFERENTIATION SPECIFIC-RELATED"/>
    <property type="match status" value="1"/>
</dbReference>
<gene>
    <name evidence="2" type="ORF">S01H1_49362</name>
</gene>
<sequence length="172" mass="18957">MTEPDVKSTLRSLVFTDLVDSTGLKTRVGDRRAGELIGRYQEHVRRLVKEREGREIDCAGDGFFLTFDAPSAAVTFALRLQETLQSEPELGGVRVGINLGEVTERPAPPESSKPILVEGLAVDLAARIESLAQPGQVLMSLPVFDASRQRLQDRGLEREVTWLAHGPYLFKG</sequence>